<dbReference type="GO" id="GO:0042393">
    <property type="term" value="F:histone binding"/>
    <property type="evidence" value="ECO:0007669"/>
    <property type="project" value="TreeGrafter"/>
</dbReference>
<evidence type="ECO:0000256" key="8">
    <source>
        <dbReference type="PROSITE-ProRule" id="PRU00459"/>
    </source>
</evidence>
<dbReference type="SUPFAM" id="SSF63748">
    <property type="entry name" value="Tudor/PWWP/MBT"/>
    <property type="match status" value="2"/>
</dbReference>
<dbReference type="PANTHER" id="PTHR12247">
    <property type="entry name" value="POLYCOMB GROUP PROTEIN"/>
    <property type="match status" value="1"/>
</dbReference>
<dbReference type="GO" id="GO:0005634">
    <property type="term" value="C:nucleus"/>
    <property type="evidence" value="ECO:0007669"/>
    <property type="project" value="UniProtKB-SubCell"/>
</dbReference>
<feature type="region of interest" description="Disordered" evidence="9">
    <location>
        <begin position="324"/>
        <end position="368"/>
    </location>
</feature>
<keyword evidence="12" id="KW-1185">Reference proteome</keyword>
<evidence type="ECO:0000256" key="4">
    <source>
        <dbReference type="ARBA" id="ARBA00022737"/>
    </source>
</evidence>
<dbReference type="PROSITE" id="PS51079">
    <property type="entry name" value="MBT"/>
    <property type="match status" value="2"/>
</dbReference>
<keyword evidence="5" id="KW-0805">Transcription regulation</keyword>
<dbReference type="SMART" id="SM00454">
    <property type="entry name" value="SAM"/>
    <property type="match status" value="1"/>
</dbReference>
<dbReference type="SMART" id="SM00561">
    <property type="entry name" value="MBT"/>
    <property type="match status" value="2"/>
</dbReference>
<sequence length="632" mass="70726">MQTNKMRGRPPKAKSTCTMCNESKHPLNYVLPTQNGKKEFCSVNCLAEFRKEYVKNGCANCDNIIKGTPVKQENQDSTPKKFCSAACLNKHQRKELSKKTVFGDVQVEHPFCTHGNSVFDWDSYLKETSSTAAPAYCFKQHEESPENEFKPGMKLEAVDPRNITSICIATVVGVVGPRIRLRLDGGDNKNDFWRLVDSSELKPVGYTEKKGGMLQPPLGFRMNGSLFPMFLVKTLNGAYYSPDTAFKSEPDTPTDNLFKVGQKLEAVDKKNPHLICVATIGDVDKNNIFVTFDGWRGAFDYWCSYDSRDIFPVGWCLKSSHPLQPPGNSHHKAVTGSRYSGGRPNGAQTSNVKQNLNDSMNLSPDSASDLETGIQESCSVFINHECKCGPFMDSSKLFELPKQLGPGLVQKVLKDTIQHLVNTAHDIQSVTTLMKKQGDSTCTITATYEGKSRVFKLPKIEKADEFWEYIKTLLEDLSCCKNLLSPALNVCSECKLEKNKNINVNEVITNDKKNIKRHGSPESSTPDEVTLITKMPRTNEPEMEAASSTTSTEGQSRLPVDPAEWSVEDVIQHINCVDIQLNTFADLFRKHEIDGKALLLLNSDTMMKYMGLRLGPALKLQNLINRIRPRRR</sequence>
<proteinExistence type="inferred from homology"/>
<feature type="compositionally biased region" description="Polar residues" evidence="9">
    <location>
        <begin position="546"/>
        <end position="555"/>
    </location>
</feature>
<evidence type="ECO:0000256" key="5">
    <source>
        <dbReference type="ARBA" id="ARBA00023015"/>
    </source>
</evidence>
<dbReference type="Pfam" id="PF12140">
    <property type="entry name" value="SLED"/>
    <property type="match status" value="1"/>
</dbReference>
<dbReference type="SUPFAM" id="SSF47769">
    <property type="entry name" value="SAM/Pointed domain"/>
    <property type="match status" value="1"/>
</dbReference>
<dbReference type="SMART" id="SM00746">
    <property type="entry name" value="TRASH"/>
    <property type="match status" value="2"/>
</dbReference>
<dbReference type="AlphaFoldDB" id="A0A5E4LY51"/>
<dbReference type="InterPro" id="IPR038348">
    <property type="entry name" value="SLED_sf"/>
</dbReference>
<evidence type="ECO:0000313" key="11">
    <source>
        <dbReference type="EMBL" id="VVC24665.1"/>
    </source>
</evidence>
<evidence type="ECO:0000256" key="7">
    <source>
        <dbReference type="ARBA" id="ARBA00023242"/>
    </source>
</evidence>
<dbReference type="Gene3D" id="1.10.150.50">
    <property type="entry name" value="Transcription Factor, Ets-1"/>
    <property type="match status" value="1"/>
</dbReference>
<dbReference type="GO" id="GO:0008270">
    <property type="term" value="F:zinc ion binding"/>
    <property type="evidence" value="ECO:0007669"/>
    <property type="project" value="InterPro"/>
</dbReference>
<feature type="domain" description="SAM" evidence="10">
    <location>
        <begin position="565"/>
        <end position="630"/>
    </location>
</feature>
<dbReference type="InterPro" id="IPR050548">
    <property type="entry name" value="PcG_chromatin_remod_factors"/>
</dbReference>
<protein>
    <submittedName>
        <fullName evidence="11">SLED domain,TRASH domain,Sterile alpha motif/pointed domain,Mbt repeat,Sterile alpha motif</fullName>
    </submittedName>
</protein>
<dbReference type="Pfam" id="PF06467">
    <property type="entry name" value="zf-FCS"/>
    <property type="match status" value="1"/>
</dbReference>
<organism evidence="11 12">
    <name type="scientific">Cinara cedri</name>
    <dbReference type="NCBI Taxonomy" id="506608"/>
    <lineage>
        <taxon>Eukaryota</taxon>
        <taxon>Metazoa</taxon>
        <taxon>Ecdysozoa</taxon>
        <taxon>Arthropoda</taxon>
        <taxon>Hexapoda</taxon>
        <taxon>Insecta</taxon>
        <taxon>Pterygota</taxon>
        <taxon>Neoptera</taxon>
        <taxon>Paraneoptera</taxon>
        <taxon>Hemiptera</taxon>
        <taxon>Sternorrhyncha</taxon>
        <taxon>Aphidomorpha</taxon>
        <taxon>Aphidoidea</taxon>
        <taxon>Aphididae</taxon>
        <taxon>Lachninae</taxon>
        <taxon>Cinara</taxon>
    </lineage>
</organism>
<dbReference type="InterPro" id="IPR001660">
    <property type="entry name" value="SAM"/>
</dbReference>
<dbReference type="CDD" id="cd20092">
    <property type="entry name" value="MBT_dScm-like_rpt2"/>
    <property type="match status" value="1"/>
</dbReference>
<dbReference type="InterPro" id="IPR047531">
    <property type="entry name" value="SAM_Scm-like"/>
</dbReference>
<feature type="repeat" description="MBT" evidence="8">
    <location>
        <begin position="119"/>
        <end position="217"/>
    </location>
</feature>
<keyword evidence="6" id="KW-0804">Transcription</keyword>
<keyword evidence="3" id="KW-0678">Repressor</keyword>
<name>A0A5E4LY51_9HEMI</name>
<comment type="similarity">
    <text evidence="2">Belongs to the SCM family.</text>
</comment>
<evidence type="ECO:0000259" key="10">
    <source>
        <dbReference type="PROSITE" id="PS50105"/>
    </source>
</evidence>
<dbReference type="PROSITE" id="PS50105">
    <property type="entry name" value="SAM_DOMAIN"/>
    <property type="match status" value="1"/>
</dbReference>
<dbReference type="GO" id="GO:0045892">
    <property type="term" value="P:negative regulation of DNA-templated transcription"/>
    <property type="evidence" value="ECO:0007669"/>
    <property type="project" value="TreeGrafter"/>
</dbReference>
<dbReference type="InterPro" id="IPR011017">
    <property type="entry name" value="TRASH_dom"/>
</dbReference>
<evidence type="ECO:0000256" key="2">
    <source>
        <dbReference type="ARBA" id="ARBA00008469"/>
    </source>
</evidence>
<dbReference type="Proteomes" id="UP000325440">
    <property type="component" value="Unassembled WGS sequence"/>
</dbReference>
<evidence type="ECO:0000256" key="3">
    <source>
        <dbReference type="ARBA" id="ARBA00022491"/>
    </source>
</evidence>
<comment type="subcellular location">
    <subcellularLocation>
        <location evidence="1">Nucleus</location>
    </subcellularLocation>
</comment>
<evidence type="ECO:0000256" key="6">
    <source>
        <dbReference type="ARBA" id="ARBA00023163"/>
    </source>
</evidence>
<dbReference type="GO" id="GO:0003682">
    <property type="term" value="F:chromatin binding"/>
    <property type="evidence" value="ECO:0007669"/>
    <property type="project" value="TreeGrafter"/>
</dbReference>
<keyword evidence="7" id="KW-0539">Nucleus</keyword>
<gene>
    <name evidence="11" type="ORF">CINCED_3A010260</name>
</gene>
<feature type="compositionally biased region" description="Polar residues" evidence="9">
    <location>
        <begin position="346"/>
        <end position="366"/>
    </location>
</feature>
<feature type="region of interest" description="Disordered" evidence="9">
    <location>
        <begin position="536"/>
        <end position="558"/>
    </location>
</feature>
<dbReference type="Pfam" id="PF02820">
    <property type="entry name" value="MBT"/>
    <property type="match status" value="2"/>
</dbReference>
<dbReference type="InterPro" id="IPR004092">
    <property type="entry name" value="Mbt"/>
</dbReference>
<dbReference type="Gene3D" id="3.90.1150.190">
    <property type="entry name" value="SLED domain"/>
    <property type="match status" value="1"/>
</dbReference>
<feature type="repeat" description="MBT" evidence="8">
    <location>
        <begin position="225"/>
        <end position="326"/>
    </location>
</feature>
<dbReference type="InterPro" id="IPR013761">
    <property type="entry name" value="SAM/pointed_sf"/>
</dbReference>
<evidence type="ECO:0000313" key="12">
    <source>
        <dbReference type="Proteomes" id="UP000325440"/>
    </source>
</evidence>
<dbReference type="OrthoDB" id="5912862at2759"/>
<dbReference type="InterPro" id="IPR010507">
    <property type="entry name" value="Znf_MYM"/>
</dbReference>
<evidence type="ECO:0000256" key="9">
    <source>
        <dbReference type="SAM" id="MobiDB-lite"/>
    </source>
</evidence>
<dbReference type="EMBL" id="CABPRJ010000004">
    <property type="protein sequence ID" value="VVC24665.1"/>
    <property type="molecule type" value="Genomic_DNA"/>
</dbReference>
<dbReference type="InterPro" id="IPR021987">
    <property type="entry name" value="SLED"/>
</dbReference>
<dbReference type="Gene3D" id="2.30.30.140">
    <property type="match status" value="2"/>
</dbReference>
<dbReference type="CDD" id="cd09578">
    <property type="entry name" value="SAM_Scm"/>
    <property type="match status" value="1"/>
</dbReference>
<reference evidence="11 12" key="1">
    <citation type="submission" date="2019-08" db="EMBL/GenBank/DDBJ databases">
        <authorList>
            <person name="Alioto T."/>
            <person name="Alioto T."/>
            <person name="Gomez Garrido J."/>
        </authorList>
    </citation>
    <scope>NUCLEOTIDE SEQUENCE [LARGE SCALE GENOMIC DNA]</scope>
</reference>
<dbReference type="PANTHER" id="PTHR12247:SF132">
    <property type="entry name" value="POLYCOMB PROTEIN SCM"/>
    <property type="match status" value="1"/>
</dbReference>
<dbReference type="Pfam" id="PF00536">
    <property type="entry name" value="SAM_1"/>
    <property type="match status" value="1"/>
</dbReference>
<accession>A0A5E4LY51</accession>
<keyword evidence="4" id="KW-0677">Repeat</keyword>
<evidence type="ECO:0000256" key="1">
    <source>
        <dbReference type="ARBA" id="ARBA00004123"/>
    </source>
</evidence>